<evidence type="ECO:0000313" key="6">
    <source>
        <dbReference type="EMBL" id="KAF8764443.1"/>
    </source>
</evidence>
<dbReference type="CDD" id="cd04280">
    <property type="entry name" value="ZnMc_astacin_like"/>
    <property type="match status" value="1"/>
</dbReference>
<comment type="function">
    <text evidence="2">Zinc metalloprotease. Provoques deadhesion of endothelial cells from cell cultures, and also degradation of fibronectin, fibrinogen and gelatin in vitro. Its role in the venom is not fully understood but it might act as a spreading factor that facilitates diffusion of other venom toxins. Alternatively, it might be involved in the proteolytic processing of other venom toxins or it might play a role in extra-oral digestion of prey.</text>
</comment>
<dbReference type="Proteomes" id="UP000807504">
    <property type="component" value="Unassembled WGS sequence"/>
</dbReference>
<keyword evidence="3 4" id="KW-0645">Protease</keyword>
<evidence type="ECO:0000256" key="3">
    <source>
        <dbReference type="PROSITE-ProRule" id="PRU01211"/>
    </source>
</evidence>
<comment type="caution">
    <text evidence="3">Lacks conserved residue(s) required for the propagation of feature annotation.</text>
</comment>
<dbReference type="InterPro" id="IPR001506">
    <property type="entry name" value="Peptidase_M12A"/>
</dbReference>
<feature type="binding site" evidence="3">
    <location>
        <position position="96"/>
    </location>
    <ligand>
        <name>Zn(2+)</name>
        <dbReference type="ChEBI" id="CHEBI:29105"/>
        <note>catalytic</note>
    </ligand>
</feature>
<dbReference type="GO" id="GO:0004222">
    <property type="term" value="F:metalloendopeptidase activity"/>
    <property type="evidence" value="ECO:0007669"/>
    <property type="project" value="UniProtKB-UniRule"/>
</dbReference>
<dbReference type="GO" id="GO:0008270">
    <property type="term" value="F:zinc ion binding"/>
    <property type="evidence" value="ECO:0007669"/>
    <property type="project" value="UniProtKB-UniRule"/>
</dbReference>
<reference evidence="6" key="2">
    <citation type="submission" date="2020-06" db="EMBL/GenBank/DDBJ databases">
        <authorList>
            <person name="Sheffer M."/>
        </authorList>
    </citation>
    <scope>NUCLEOTIDE SEQUENCE</scope>
</reference>
<accession>A0A8T0E1W8</accession>
<reference evidence="6" key="1">
    <citation type="journal article" date="2020" name="bioRxiv">
        <title>Chromosome-level reference genome of the European wasp spider Argiope bruennichi: a resource for studies on range expansion and evolutionary adaptation.</title>
        <authorList>
            <person name="Sheffer M.M."/>
            <person name="Hoppe A."/>
            <person name="Krehenwinkel H."/>
            <person name="Uhl G."/>
            <person name="Kuss A.W."/>
            <person name="Jensen L."/>
            <person name="Jensen C."/>
            <person name="Gillespie R.G."/>
            <person name="Hoff K.J."/>
            <person name="Prost S."/>
        </authorList>
    </citation>
    <scope>NUCLEOTIDE SEQUENCE</scope>
</reference>
<dbReference type="AlphaFoldDB" id="A0A8T0E1W8"/>
<dbReference type="SUPFAM" id="SSF55486">
    <property type="entry name" value="Metalloproteases ('zincins'), catalytic domain"/>
    <property type="match status" value="1"/>
</dbReference>
<dbReference type="PROSITE" id="PS51864">
    <property type="entry name" value="ASTACIN"/>
    <property type="match status" value="1"/>
</dbReference>
<evidence type="ECO:0000313" key="7">
    <source>
        <dbReference type="Proteomes" id="UP000807504"/>
    </source>
</evidence>
<evidence type="ECO:0000259" key="5">
    <source>
        <dbReference type="PROSITE" id="PS51864"/>
    </source>
</evidence>
<dbReference type="Pfam" id="PF01400">
    <property type="entry name" value="Astacin"/>
    <property type="match status" value="1"/>
</dbReference>
<gene>
    <name evidence="6" type="ORF">HNY73_022514</name>
</gene>
<evidence type="ECO:0000256" key="2">
    <source>
        <dbReference type="ARBA" id="ARBA00025529"/>
    </source>
</evidence>
<protein>
    <recommendedName>
        <fullName evidence="4">Metalloendopeptidase</fullName>
        <ecNumber evidence="4">3.4.24.-</ecNumber>
    </recommendedName>
</protein>
<keyword evidence="7" id="KW-1185">Reference proteome</keyword>
<proteinExistence type="predicted"/>
<keyword evidence="3 4" id="KW-0482">Metalloprotease</keyword>
<sequence length="193" mass="23509">MATKRWNGRFNSEIDDGRHYTFYYKLQRSLKYNRRRIEEAMEEIESYSCIRFVPRKRQKCFLTLTKKDGCWFEGYGECRPRISLGIGCTEYGTILHELLHAIGFPHEQNRPDRSDYITINWRNIKKGDKDQFKKLRWSQYDWVDFNIDYESIMMYDSYAFSRNGQMTIQRKDKEEIEENEELSDMDIEKLRLL</sequence>
<dbReference type="GO" id="GO:0006508">
    <property type="term" value="P:proteolysis"/>
    <property type="evidence" value="ECO:0007669"/>
    <property type="project" value="UniProtKB-KW"/>
</dbReference>
<keyword evidence="3 4" id="KW-0378">Hydrolase</keyword>
<feature type="binding site" evidence="3">
    <location>
        <position position="106"/>
    </location>
    <ligand>
        <name>Zn(2+)</name>
        <dbReference type="ChEBI" id="CHEBI:29105"/>
        <note>catalytic</note>
    </ligand>
</feature>
<evidence type="ECO:0000256" key="1">
    <source>
        <dbReference type="ARBA" id="ARBA00011245"/>
    </source>
</evidence>
<keyword evidence="3 4" id="KW-0479">Metal-binding</keyword>
<feature type="active site" evidence="3">
    <location>
        <position position="97"/>
    </location>
</feature>
<comment type="cofactor">
    <cofactor evidence="3 4">
        <name>Zn(2+)</name>
        <dbReference type="ChEBI" id="CHEBI:29105"/>
    </cofactor>
    <text evidence="3 4">Binds 1 zinc ion per subunit.</text>
</comment>
<comment type="subunit">
    <text evidence="1">Monomer.</text>
</comment>
<feature type="domain" description="Peptidase M12A" evidence="5">
    <location>
        <begin position="1"/>
        <end position="193"/>
    </location>
</feature>
<evidence type="ECO:0000256" key="4">
    <source>
        <dbReference type="RuleBase" id="RU361183"/>
    </source>
</evidence>
<dbReference type="Gene3D" id="3.40.390.10">
    <property type="entry name" value="Collagenase (Catalytic Domain)"/>
    <property type="match status" value="1"/>
</dbReference>
<dbReference type="InterPro" id="IPR034035">
    <property type="entry name" value="Astacin-like_dom"/>
</dbReference>
<dbReference type="InterPro" id="IPR024079">
    <property type="entry name" value="MetalloPept_cat_dom_sf"/>
</dbReference>
<feature type="binding site" evidence="3">
    <location>
        <position position="100"/>
    </location>
    <ligand>
        <name>Zn(2+)</name>
        <dbReference type="ChEBI" id="CHEBI:29105"/>
        <note>catalytic</note>
    </ligand>
</feature>
<comment type="caution">
    <text evidence="6">The sequence shown here is derived from an EMBL/GenBank/DDBJ whole genome shotgun (WGS) entry which is preliminary data.</text>
</comment>
<dbReference type="PRINTS" id="PR00480">
    <property type="entry name" value="ASTACIN"/>
</dbReference>
<dbReference type="InterPro" id="IPR006026">
    <property type="entry name" value="Peptidase_Metallo"/>
</dbReference>
<organism evidence="6 7">
    <name type="scientific">Argiope bruennichi</name>
    <name type="common">Wasp spider</name>
    <name type="synonym">Aranea bruennichi</name>
    <dbReference type="NCBI Taxonomy" id="94029"/>
    <lineage>
        <taxon>Eukaryota</taxon>
        <taxon>Metazoa</taxon>
        <taxon>Ecdysozoa</taxon>
        <taxon>Arthropoda</taxon>
        <taxon>Chelicerata</taxon>
        <taxon>Arachnida</taxon>
        <taxon>Araneae</taxon>
        <taxon>Araneomorphae</taxon>
        <taxon>Entelegynae</taxon>
        <taxon>Araneoidea</taxon>
        <taxon>Araneidae</taxon>
        <taxon>Argiope</taxon>
    </lineage>
</organism>
<dbReference type="PANTHER" id="PTHR10127">
    <property type="entry name" value="DISCOIDIN, CUB, EGF, LAMININ , AND ZINC METALLOPROTEASE DOMAIN CONTAINING"/>
    <property type="match status" value="1"/>
</dbReference>
<keyword evidence="3 4" id="KW-0862">Zinc</keyword>
<name>A0A8T0E1W8_ARGBR</name>
<dbReference type="EC" id="3.4.24.-" evidence="4"/>
<dbReference type="PANTHER" id="PTHR10127:SF850">
    <property type="entry name" value="METALLOENDOPEPTIDASE"/>
    <property type="match status" value="1"/>
</dbReference>
<dbReference type="EMBL" id="JABXBU010002231">
    <property type="protein sequence ID" value="KAF8764443.1"/>
    <property type="molecule type" value="Genomic_DNA"/>
</dbReference>
<dbReference type="SMART" id="SM00235">
    <property type="entry name" value="ZnMc"/>
    <property type="match status" value="1"/>
</dbReference>